<dbReference type="PANTHER" id="PTHR33375:SF1">
    <property type="entry name" value="CHROMOSOME-PARTITIONING PROTEIN PARB-RELATED"/>
    <property type="match status" value="1"/>
</dbReference>
<dbReference type="InterPro" id="IPR004437">
    <property type="entry name" value="ParB/RepB/Spo0J"/>
</dbReference>
<dbReference type="InterPro" id="IPR050336">
    <property type="entry name" value="Chromosome_partition/occlusion"/>
</dbReference>
<evidence type="ECO:0000256" key="2">
    <source>
        <dbReference type="ARBA" id="ARBA00022829"/>
    </source>
</evidence>
<dbReference type="SUPFAM" id="SSF109709">
    <property type="entry name" value="KorB DNA-binding domain-like"/>
    <property type="match status" value="1"/>
</dbReference>
<dbReference type="SUPFAM" id="SSF110849">
    <property type="entry name" value="ParB/Sulfiredoxin"/>
    <property type="match status" value="1"/>
</dbReference>
<accession>A0ABR6VHU7</accession>
<evidence type="ECO:0000313" key="6">
    <source>
        <dbReference type="Proteomes" id="UP000606870"/>
    </source>
</evidence>
<evidence type="ECO:0000256" key="3">
    <source>
        <dbReference type="ARBA" id="ARBA00023125"/>
    </source>
</evidence>
<dbReference type="Proteomes" id="UP000606870">
    <property type="component" value="Unassembled WGS sequence"/>
</dbReference>
<evidence type="ECO:0000313" key="5">
    <source>
        <dbReference type="EMBL" id="MBC3536302.1"/>
    </source>
</evidence>
<dbReference type="PANTHER" id="PTHR33375">
    <property type="entry name" value="CHROMOSOME-PARTITIONING PROTEIN PARB-RELATED"/>
    <property type="match status" value="1"/>
</dbReference>
<feature type="domain" description="ParB-like N-terminal" evidence="4">
    <location>
        <begin position="3"/>
        <end position="93"/>
    </location>
</feature>
<dbReference type="EMBL" id="JACOGK010000007">
    <property type="protein sequence ID" value="MBC3536302.1"/>
    <property type="molecule type" value="Genomic_DNA"/>
</dbReference>
<dbReference type="Gene3D" id="3.90.1530.30">
    <property type="match status" value="1"/>
</dbReference>
<reference evidence="5 6" key="1">
    <citation type="submission" date="2020-08" db="EMBL/GenBank/DDBJ databases">
        <authorList>
            <person name="Liu C."/>
            <person name="Sun Q."/>
        </authorList>
    </citation>
    <scope>NUCLEOTIDE SEQUENCE [LARGE SCALE GENOMIC DNA]</scope>
    <source>
        <strain evidence="5 6">NSJ-59</strain>
    </source>
</reference>
<protein>
    <submittedName>
        <fullName evidence="5">ParB/RepB/Spo0J family partition protein</fullName>
    </submittedName>
</protein>
<evidence type="ECO:0000256" key="1">
    <source>
        <dbReference type="ARBA" id="ARBA00006295"/>
    </source>
</evidence>
<dbReference type="InterPro" id="IPR041468">
    <property type="entry name" value="HTH_ParB/Spo0J"/>
</dbReference>
<comment type="similarity">
    <text evidence="1">Belongs to the ParB family.</text>
</comment>
<dbReference type="Gene3D" id="1.10.10.2830">
    <property type="match status" value="1"/>
</dbReference>
<keyword evidence="6" id="KW-1185">Reference proteome</keyword>
<dbReference type="InterPro" id="IPR036086">
    <property type="entry name" value="ParB/Sulfiredoxin_sf"/>
</dbReference>
<organism evidence="5 6">
    <name type="scientific">Megasphaera hominis</name>
    <dbReference type="NCBI Taxonomy" id="159836"/>
    <lineage>
        <taxon>Bacteria</taxon>
        <taxon>Bacillati</taxon>
        <taxon>Bacillota</taxon>
        <taxon>Negativicutes</taxon>
        <taxon>Veillonellales</taxon>
        <taxon>Veillonellaceae</taxon>
        <taxon>Megasphaera</taxon>
    </lineage>
</organism>
<comment type="caution">
    <text evidence="5">The sequence shown here is derived from an EMBL/GenBank/DDBJ whole genome shotgun (WGS) entry which is preliminary data.</text>
</comment>
<dbReference type="Pfam" id="PF02195">
    <property type="entry name" value="ParB_N"/>
    <property type="match status" value="1"/>
</dbReference>
<evidence type="ECO:0000259" key="4">
    <source>
        <dbReference type="SMART" id="SM00470"/>
    </source>
</evidence>
<sequence>MPIEVPIDYVQASPHQARQTFDQQALDRLADSIRQYGLVQPLIVQKKADGTYELIAGERRLRAAKQAGLTTVPVLCKSYTPDVAAEVSLIENLQREDLNAMEEAEAYQMLMQKFGLTQEETAAKVGRSRPYVANMLRLLKLPADIARLLRAGQLSIGQARPLLQLPDVTQQLQAAEHIVKEGLSARQCEALVQRLLQEKEKKERPAGDAYLEALQDRLKMHLGTNVSIRFNRQRKKGKIEIAVASEAEFERLLALLTEEPSATDDTPPSSFTI</sequence>
<proteinExistence type="inferred from homology"/>
<dbReference type="NCBIfam" id="TIGR00180">
    <property type="entry name" value="parB_part"/>
    <property type="match status" value="1"/>
</dbReference>
<dbReference type="Pfam" id="PF23552">
    <property type="entry name" value="ParB_C"/>
    <property type="match status" value="1"/>
</dbReference>
<keyword evidence="2" id="KW-0159">Chromosome partition</keyword>
<dbReference type="Pfam" id="PF17762">
    <property type="entry name" value="HTH_ParB"/>
    <property type="match status" value="1"/>
</dbReference>
<dbReference type="InterPro" id="IPR003115">
    <property type="entry name" value="ParB_N"/>
</dbReference>
<keyword evidence="3" id="KW-0238">DNA-binding</keyword>
<gene>
    <name evidence="5" type="ORF">H8J70_03425</name>
</gene>
<dbReference type="SMART" id="SM00470">
    <property type="entry name" value="ParB"/>
    <property type="match status" value="1"/>
</dbReference>
<dbReference type="InterPro" id="IPR057240">
    <property type="entry name" value="ParB_dimer_C"/>
</dbReference>
<name>A0ABR6VHU7_9FIRM</name>
<dbReference type="CDD" id="cd16393">
    <property type="entry name" value="SPO0J_N"/>
    <property type="match status" value="1"/>
</dbReference>